<dbReference type="InParanoid" id="A0A0R0GE45"/>
<gene>
    <name evidence="2" type="ORF">GLYMA_15G246200</name>
</gene>
<reference evidence="2 3" key="1">
    <citation type="journal article" date="2010" name="Nature">
        <title>Genome sequence of the palaeopolyploid soybean.</title>
        <authorList>
            <person name="Schmutz J."/>
            <person name="Cannon S.B."/>
            <person name="Schlueter J."/>
            <person name="Ma J."/>
            <person name="Mitros T."/>
            <person name="Nelson W."/>
            <person name="Hyten D.L."/>
            <person name="Song Q."/>
            <person name="Thelen J.J."/>
            <person name="Cheng J."/>
            <person name="Xu D."/>
            <person name="Hellsten U."/>
            <person name="May G.D."/>
            <person name="Yu Y."/>
            <person name="Sakurai T."/>
            <person name="Umezawa T."/>
            <person name="Bhattacharyya M.K."/>
            <person name="Sandhu D."/>
            <person name="Valliyodan B."/>
            <person name="Lindquist E."/>
            <person name="Peto M."/>
            <person name="Grant D."/>
            <person name="Shu S."/>
            <person name="Goodstein D."/>
            <person name="Barry K."/>
            <person name="Futrell-Griggs M."/>
            <person name="Abernathy B."/>
            <person name="Du J."/>
            <person name="Tian Z."/>
            <person name="Zhu L."/>
            <person name="Gill N."/>
            <person name="Joshi T."/>
            <person name="Libault M."/>
            <person name="Sethuraman A."/>
            <person name="Zhang X.-C."/>
            <person name="Shinozaki K."/>
            <person name="Nguyen H.T."/>
            <person name="Wing R.A."/>
            <person name="Cregan P."/>
            <person name="Specht J."/>
            <person name="Grimwood J."/>
            <person name="Rokhsar D."/>
            <person name="Stacey G."/>
            <person name="Shoemaker R.C."/>
            <person name="Jackson S.A."/>
        </authorList>
    </citation>
    <scope>NUCLEOTIDE SEQUENCE [LARGE SCALE GENOMIC DNA]</scope>
    <source>
        <strain evidence="3">cv. Williams 82</strain>
        <tissue evidence="2">Callus</tissue>
    </source>
</reference>
<dbReference type="EMBL" id="CM000848">
    <property type="protein sequence ID" value="KRH13529.1"/>
    <property type="molecule type" value="Genomic_DNA"/>
</dbReference>
<feature type="domain" description="Disease resistance protein At4g27190-like leucine-rich repeats" evidence="1">
    <location>
        <begin position="10"/>
        <end position="65"/>
    </location>
</feature>
<dbReference type="AlphaFoldDB" id="A0A0R0GE45"/>
<sequence>MPNLEILELALIYLPKQWDDELPLHFYSQNLRILTVRCCHRLVTLFSFLAARELVKVQRLEISACSELWRRYLSHKKRLYSQTWRHCLSET</sequence>
<evidence type="ECO:0000313" key="2">
    <source>
        <dbReference type="EMBL" id="KRH13529.1"/>
    </source>
</evidence>
<dbReference type="InterPro" id="IPR057135">
    <property type="entry name" value="At4g27190-like_LRR"/>
</dbReference>
<organism evidence="2">
    <name type="scientific">Glycine max</name>
    <name type="common">Soybean</name>
    <name type="synonym">Glycine hispida</name>
    <dbReference type="NCBI Taxonomy" id="3847"/>
    <lineage>
        <taxon>Eukaryota</taxon>
        <taxon>Viridiplantae</taxon>
        <taxon>Streptophyta</taxon>
        <taxon>Embryophyta</taxon>
        <taxon>Tracheophyta</taxon>
        <taxon>Spermatophyta</taxon>
        <taxon>Magnoliopsida</taxon>
        <taxon>eudicotyledons</taxon>
        <taxon>Gunneridae</taxon>
        <taxon>Pentapetalae</taxon>
        <taxon>rosids</taxon>
        <taxon>fabids</taxon>
        <taxon>Fabales</taxon>
        <taxon>Fabaceae</taxon>
        <taxon>Papilionoideae</taxon>
        <taxon>50 kb inversion clade</taxon>
        <taxon>NPAAA clade</taxon>
        <taxon>indigoferoid/millettioid clade</taxon>
        <taxon>Phaseoleae</taxon>
        <taxon>Glycine</taxon>
        <taxon>Glycine subgen. Soja</taxon>
    </lineage>
</organism>
<reference evidence="3" key="2">
    <citation type="submission" date="2018-02" db="UniProtKB">
        <authorList>
            <consortium name="EnsemblPlants"/>
        </authorList>
    </citation>
    <scope>IDENTIFICATION</scope>
    <source>
        <strain evidence="3">Williams 82</strain>
    </source>
</reference>
<evidence type="ECO:0000313" key="4">
    <source>
        <dbReference type="Proteomes" id="UP000008827"/>
    </source>
</evidence>
<protein>
    <recommendedName>
        <fullName evidence="1">Disease resistance protein At4g27190-like leucine-rich repeats domain-containing protein</fullName>
    </recommendedName>
</protein>
<dbReference type="Pfam" id="PF23247">
    <property type="entry name" value="LRR_RPS2"/>
    <property type="match status" value="1"/>
</dbReference>
<dbReference type="Gramene" id="KRH13529">
    <property type="protein sequence ID" value="KRH13529"/>
    <property type="gene ID" value="GLYMA_15G246200"/>
</dbReference>
<proteinExistence type="predicted"/>
<reference evidence="2" key="3">
    <citation type="submission" date="2018-07" db="EMBL/GenBank/DDBJ databases">
        <title>WGS assembly of Glycine max.</title>
        <authorList>
            <person name="Schmutz J."/>
            <person name="Cannon S."/>
            <person name="Schlueter J."/>
            <person name="Ma J."/>
            <person name="Mitros T."/>
            <person name="Nelson W."/>
            <person name="Hyten D."/>
            <person name="Song Q."/>
            <person name="Thelen J."/>
            <person name="Cheng J."/>
            <person name="Xu D."/>
            <person name="Hellsten U."/>
            <person name="May G."/>
            <person name="Yu Y."/>
            <person name="Sakurai T."/>
            <person name="Umezawa T."/>
            <person name="Bhattacharyya M."/>
            <person name="Sandhu D."/>
            <person name="Valliyodan B."/>
            <person name="Lindquist E."/>
            <person name="Peto M."/>
            <person name="Grant D."/>
            <person name="Shu S."/>
            <person name="Goodstein D."/>
            <person name="Barry K."/>
            <person name="Futrell-Griggs M."/>
            <person name="Abernathy B."/>
            <person name="Du J."/>
            <person name="Tian Z."/>
            <person name="Zhu L."/>
            <person name="Gill N."/>
            <person name="Joshi T."/>
            <person name="Libault M."/>
            <person name="Sethuraman A."/>
            <person name="Zhang X."/>
            <person name="Shinozaki K."/>
            <person name="Nguyen H."/>
            <person name="Wing R."/>
            <person name="Cregan P."/>
            <person name="Specht J."/>
            <person name="Grimwood J."/>
            <person name="Rokhsar D."/>
            <person name="Stacey G."/>
            <person name="Shoemaker R."/>
            <person name="Jackson S."/>
        </authorList>
    </citation>
    <scope>NUCLEOTIDE SEQUENCE</scope>
    <source>
        <tissue evidence="2">Callus</tissue>
    </source>
</reference>
<evidence type="ECO:0000313" key="3">
    <source>
        <dbReference type="EnsemblPlants" id="KRH13529"/>
    </source>
</evidence>
<keyword evidence="4" id="KW-1185">Reference proteome</keyword>
<dbReference type="EnsemblPlants" id="KRH13529">
    <property type="protein sequence ID" value="KRH13529"/>
    <property type="gene ID" value="GLYMA_15G246200"/>
</dbReference>
<dbReference type="Proteomes" id="UP000008827">
    <property type="component" value="Chromosome 15"/>
</dbReference>
<accession>A0A0R0GE45</accession>
<dbReference type="OrthoDB" id="1750315at2759"/>
<name>A0A0R0GE45_SOYBN</name>
<evidence type="ECO:0000259" key="1">
    <source>
        <dbReference type="Pfam" id="PF23247"/>
    </source>
</evidence>